<proteinExistence type="predicted"/>
<feature type="transmembrane region" description="Helical" evidence="1">
    <location>
        <begin position="63"/>
        <end position="84"/>
    </location>
</feature>
<evidence type="ECO:0000256" key="1">
    <source>
        <dbReference type="SAM" id="Phobius"/>
    </source>
</evidence>
<gene>
    <name evidence="2" type="ORF">GCM10012275_38610</name>
</gene>
<keyword evidence="1" id="KW-1133">Transmembrane helix</keyword>
<evidence type="ECO:0000313" key="2">
    <source>
        <dbReference type="EMBL" id="GGM64321.1"/>
    </source>
</evidence>
<feature type="transmembrane region" description="Helical" evidence="1">
    <location>
        <begin position="22"/>
        <end position="51"/>
    </location>
</feature>
<dbReference type="RefSeq" id="WP_189059642.1">
    <property type="nucleotide sequence ID" value="NZ_BMMK01000018.1"/>
</dbReference>
<keyword evidence="1" id="KW-0812">Transmembrane</keyword>
<keyword evidence="3" id="KW-1185">Reference proteome</keyword>
<name>A0A8J3CGJ9_9PSEU</name>
<dbReference type="AlphaFoldDB" id="A0A8J3CGJ9"/>
<dbReference type="EMBL" id="BMMK01000018">
    <property type="protein sequence ID" value="GGM64321.1"/>
    <property type="molecule type" value="Genomic_DNA"/>
</dbReference>
<reference evidence="2" key="1">
    <citation type="journal article" date="2014" name="Int. J. Syst. Evol. Microbiol.">
        <title>Complete genome sequence of Corynebacterium casei LMG S-19264T (=DSM 44701T), isolated from a smear-ripened cheese.</title>
        <authorList>
            <consortium name="US DOE Joint Genome Institute (JGI-PGF)"/>
            <person name="Walter F."/>
            <person name="Albersmeier A."/>
            <person name="Kalinowski J."/>
            <person name="Ruckert C."/>
        </authorList>
    </citation>
    <scope>NUCLEOTIDE SEQUENCE</scope>
    <source>
        <strain evidence="2">CGMCC 4.5737</strain>
    </source>
</reference>
<protein>
    <submittedName>
        <fullName evidence="2">Uncharacterized protein</fullName>
    </submittedName>
</protein>
<sequence length="95" mass="10282">MTTSSRSHRPRWDVVLERVADAINLAVAVLTLLALAAVALGMVAIAAHAVLTAYWGLSRLGQFLALFLFFVVAVAVPCAAVWLWRRLSTEGHPDV</sequence>
<evidence type="ECO:0000313" key="3">
    <source>
        <dbReference type="Proteomes" id="UP000637578"/>
    </source>
</evidence>
<keyword evidence="1" id="KW-0472">Membrane</keyword>
<accession>A0A8J3CGJ9</accession>
<dbReference type="Proteomes" id="UP000637578">
    <property type="component" value="Unassembled WGS sequence"/>
</dbReference>
<comment type="caution">
    <text evidence="2">The sequence shown here is derived from an EMBL/GenBank/DDBJ whole genome shotgun (WGS) entry which is preliminary data.</text>
</comment>
<reference evidence="2" key="2">
    <citation type="submission" date="2020-09" db="EMBL/GenBank/DDBJ databases">
        <authorList>
            <person name="Sun Q."/>
            <person name="Zhou Y."/>
        </authorList>
    </citation>
    <scope>NUCLEOTIDE SEQUENCE</scope>
    <source>
        <strain evidence="2">CGMCC 4.5737</strain>
    </source>
</reference>
<organism evidence="2 3">
    <name type="scientific">Longimycelium tulufanense</name>
    <dbReference type="NCBI Taxonomy" id="907463"/>
    <lineage>
        <taxon>Bacteria</taxon>
        <taxon>Bacillati</taxon>
        <taxon>Actinomycetota</taxon>
        <taxon>Actinomycetes</taxon>
        <taxon>Pseudonocardiales</taxon>
        <taxon>Pseudonocardiaceae</taxon>
        <taxon>Longimycelium</taxon>
    </lineage>
</organism>